<protein>
    <recommendedName>
        <fullName evidence="4">Netrin module non-TIMP type domain-containing protein</fullName>
    </recommendedName>
</protein>
<name>A0ABV3SZ60_9ACTN</name>
<dbReference type="EMBL" id="JBFPJR010000013">
    <property type="protein sequence ID" value="MEX0427830.1"/>
    <property type="molecule type" value="Genomic_DNA"/>
</dbReference>
<organism evidence="2 3">
    <name type="scientific">Nocardioides eburneus</name>
    <dbReference type="NCBI Taxonomy" id="3231482"/>
    <lineage>
        <taxon>Bacteria</taxon>
        <taxon>Bacillati</taxon>
        <taxon>Actinomycetota</taxon>
        <taxon>Actinomycetes</taxon>
        <taxon>Propionibacteriales</taxon>
        <taxon>Nocardioidaceae</taxon>
        <taxon>Nocardioides</taxon>
    </lineage>
</organism>
<evidence type="ECO:0000256" key="1">
    <source>
        <dbReference type="SAM" id="Phobius"/>
    </source>
</evidence>
<proteinExistence type="predicted"/>
<reference evidence="2 3" key="1">
    <citation type="submission" date="2024-07" db="EMBL/GenBank/DDBJ databases">
        <authorList>
            <person name="Lee S."/>
            <person name="Kang M."/>
        </authorList>
    </citation>
    <scope>NUCLEOTIDE SEQUENCE [LARGE SCALE GENOMIC DNA]</scope>
    <source>
        <strain evidence="2 3">DS6</strain>
    </source>
</reference>
<keyword evidence="1" id="KW-0812">Transmembrane</keyword>
<keyword evidence="3" id="KW-1185">Reference proteome</keyword>
<keyword evidence="1" id="KW-0472">Membrane</keyword>
<keyword evidence="1" id="KW-1133">Transmembrane helix</keyword>
<evidence type="ECO:0000313" key="3">
    <source>
        <dbReference type="Proteomes" id="UP001556631"/>
    </source>
</evidence>
<dbReference type="RefSeq" id="WP_367993586.1">
    <property type="nucleotide sequence ID" value="NZ_JBFPJR010000013.1"/>
</dbReference>
<accession>A0ABV3SZ60</accession>
<gene>
    <name evidence="2" type="ORF">AB3X52_09380</name>
</gene>
<feature type="transmembrane region" description="Helical" evidence="1">
    <location>
        <begin position="166"/>
        <end position="184"/>
    </location>
</feature>
<evidence type="ECO:0000313" key="2">
    <source>
        <dbReference type="EMBL" id="MEX0427830.1"/>
    </source>
</evidence>
<evidence type="ECO:0008006" key="4">
    <source>
        <dbReference type="Google" id="ProtNLM"/>
    </source>
</evidence>
<dbReference type="Proteomes" id="UP001556631">
    <property type="component" value="Unassembled WGS sequence"/>
</dbReference>
<comment type="caution">
    <text evidence="2">The sequence shown here is derived from an EMBL/GenBank/DDBJ whole genome shotgun (WGS) entry which is preliminary data.</text>
</comment>
<sequence>MRRHLTALPAAGLAGLAGLVGVALPVAVSSPSYAAGCPAFRLADAQDAAAVFDGRVTGPATPVRPGGAITYPVTVQSSYSGSARGAITLRLPAGPCQTRALKTGEDYIFFASRTGGRWTTAAATRSVLPYKETLNQRLHALLDKPAPPEVTFGEPLAGPPSSFTRVAAPGGAMIIVGLLGYVVVRRLGRRAA</sequence>